<keyword evidence="10" id="KW-1185">Reference proteome</keyword>
<keyword evidence="3" id="KW-0547">Nucleotide-binding</keyword>
<dbReference type="InterPro" id="IPR010737">
    <property type="entry name" value="4-carb_acid_sugar_kinase_N"/>
</dbReference>
<evidence type="ECO:0000256" key="1">
    <source>
        <dbReference type="ARBA" id="ARBA00005715"/>
    </source>
</evidence>
<evidence type="ECO:0000256" key="2">
    <source>
        <dbReference type="ARBA" id="ARBA00022679"/>
    </source>
</evidence>
<accession>A0ABX5F7W3</accession>
<name>A0ABX5F7W3_9CHRO</name>
<dbReference type="InterPro" id="IPR042213">
    <property type="entry name" value="NBD_C_sf"/>
</dbReference>
<protein>
    <recommendedName>
        <fullName evidence="11">Four-carbon acid sugar kinase family protein</fullName>
    </recommendedName>
</protein>
<dbReference type="RefSeq" id="WP_106221096.1">
    <property type="nucleotide sequence ID" value="NZ_PVWP01000005.1"/>
</dbReference>
<comment type="similarity">
    <text evidence="1">Belongs to the four-carbon acid sugar kinase family.</text>
</comment>
<evidence type="ECO:0000256" key="3">
    <source>
        <dbReference type="ARBA" id="ARBA00022741"/>
    </source>
</evidence>
<proteinExistence type="inferred from homology"/>
<evidence type="ECO:0000259" key="7">
    <source>
        <dbReference type="Pfam" id="PF07005"/>
    </source>
</evidence>
<keyword evidence="6" id="KW-0119">Carbohydrate metabolism</keyword>
<evidence type="ECO:0008006" key="11">
    <source>
        <dbReference type="Google" id="ProtNLM"/>
    </source>
</evidence>
<feature type="domain" description="Four-carbon acid sugar kinase N-terminal" evidence="7">
    <location>
        <begin position="14"/>
        <end position="229"/>
    </location>
</feature>
<dbReference type="SUPFAM" id="SSF142764">
    <property type="entry name" value="YgbK-like"/>
    <property type="match status" value="1"/>
</dbReference>
<dbReference type="Gene3D" id="3.40.980.20">
    <property type="entry name" value="Four-carbon acid sugar kinase, nucleotide binding domain"/>
    <property type="match status" value="1"/>
</dbReference>
<evidence type="ECO:0000256" key="5">
    <source>
        <dbReference type="ARBA" id="ARBA00022840"/>
    </source>
</evidence>
<evidence type="ECO:0000256" key="4">
    <source>
        <dbReference type="ARBA" id="ARBA00022777"/>
    </source>
</evidence>
<reference evidence="9 10" key="1">
    <citation type="submission" date="2018-03" db="EMBL/GenBank/DDBJ databases">
        <title>The ancient ancestry and fast evolution of plastids.</title>
        <authorList>
            <person name="Moore K.R."/>
            <person name="Magnabosco C."/>
            <person name="Momper L."/>
            <person name="Gold D.A."/>
            <person name="Bosak T."/>
            <person name="Fournier G.P."/>
        </authorList>
    </citation>
    <scope>NUCLEOTIDE SEQUENCE [LARGE SCALE GENOMIC DNA]</scope>
    <source>
        <strain evidence="9 10">CCALA 015</strain>
    </source>
</reference>
<comment type="caution">
    <text evidence="9">The sequence shown here is derived from an EMBL/GenBank/DDBJ whole genome shotgun (WGS) entry which is preliminary data.</text>
</comment>
<evidence type="ECO:0000256" key="6">
    <source>
        <dbReference type="ARBA" id="ARBA00023277"/>
    </source>
</evidence>
<keyword evidence="5" id="KW-0067">ATP-binding</keyword>
<evidence type="ECO:0000313" key="10">
    <source>
        <dbReference type="Proteomes" id="UP000238218"/>
    </source>
</evidence>
<dbReference type="Proteomes" id="UP000238218">
    <property type="component" value="Unassembled WGS sequence"/>
</dbReference>
<keyword evidence="4" id="KW-0418">Kinase</keyword>
<evidence type="ECO:0000313" key="9">
    <source>
        <dbReference type="EMBL" id="PSB37705.1"/>
    </source>
</evidence>
<dbReference type="Pfam" id="PF17042">
    <property type="entry name" value="NBD_C"/>
    <property type="match status" value="1"/>
</dbReference>
<feature type="domain" description="Four-carbon acid sugar kinase nucleotide binding" evidence="8">
    <location>
        <begin position="298"/>
        <end position="475"/>
    </location>
</feature>
<evidence type="ECO:0000259" key="8">
    <source>
        <dbReference type="Pfam" id="PF17042"/>
    </source>
</evidence>
<keyword evidence="2" id="KW-0808">Transferase</keyword>
<sequence>MAQATLDPRPGLKIVVIDDDPTGSQTVHGCPLLLRWDAGTLAAGLAHPSPLLFLLANTRALAPAAAAERVREICRALGPALAQAVAAGRIGGWIVVSRGDSTLRGHFPLEVEVIAAELGPFDATLLVPAFLEGGRTTVDGVHRLQGRPVHESPFARDGLFAYGTSHLPDWVEEKSGGRIPARAVDRIGWRELETGGPALLRHLARLERNVCVAVDGASEGQLASLAAAVRSLIAGSPAEQGPANGPGDGPGAGRPRRFLFQSAASLIQALASLPPQPLAPAALAGLRRRGGAGPLPGLVLVGSHVPLADRQLERLLAEPDCVGVELEVAKVQRLLEGPEPALLLASLEQAWGRRLAEVLAEGRTPVLYTSRGEARCRHAGERRALGLALAGVMARLAAAVAPALGYLISKGGITTHTLLADGLALELVELQGQLLPGLSLVLATTDGATEPAPDARKEPLPVLTFPGNLGDPGTLWEAWRWMDTQAGPA</sequence>
<dbReference type="Gene3D" id="3.40.50.10840">
    <property type="entry name" value="Putative sugar-binding, N-terminal domain"/>
    <property type="match status" value="1"/>
</dbReference>
<dbReference type="Pfam" id="PF07005">
    <property type="entry name" value="SBD_N"/>
    <property type="match status" value="1"/>
</dbReference>
<organism evidence="9 10">
    <name type="scientific">Aphanothece cf. minutissima CCALA 015</name>
    <dbReference type="NCBI Taxonomy" id="2107695"/>
    <lineage>
        <taxon>Bacteria</taxon>
        <taxon>Bacillati</taxon>
        <taxon>Cyanobacteriota</taxon>
        <taxon>Cyanophyceae</taxon>
        <taxon>Oscillatoriophycideae</taxon>
        <taxon>Chroococcales</taxon>
        <taxon>Aphanothecaceae</taxon>
        <taxon>Aphanothece</taxon>
    </lineage>
</organism>
<dbReference type="InterPro" id="IPR037051">
    <property type="entry name" value="4-carb_acid_sugar_kinase_N_sf"/>
</dbReference>
<dbReference type="InterPro" id="IPR031475">
    <property type="entry name" value="NBD_C"/>
</dbReference>
<gene>
    <name evidence="9" type="ORF">C7B81_09400</name>
</gene>
<dbReference type="EMBL" id="PVWP01000005">
    <property type="protein sequence ID" value="PSB37705.1"/>
    <property type="molecule type" value="Genomic_DNA"/>
</dbReference>